<keyword evidence="2" id="KW-1185">Reference proteome</keyword>
<protein>
    <submittedName>
        <fullName evidence="1">Uncharacterized protein</fullName>
    </submittedName>
</protein>
<gene>
    <name evidence="1" type="ORF">BCR44DRAFT_35167</name>
</gene>
<dbReference type="EMBL" id="MCFL01000076">
    <property type="protein sequence ID" value="ORZ30709.1"/>
    <property type="molecule type" value="Genomic_DNA"/>
</dbReference>
<evidence type="ECO:0000313" key="2">
    <source>
        <dbReference type="Proteomes" id="UP000193411"/>
    </source>
</evidence>
<name>A0A1Y2H824_9FUNG</name>
<organism evidence="1 2">
    <name type="scientific">Catenaria anguillulae PL171</name>
    <dbReference type="NCBI Taxonomy" id="765915"/>
    <lineage>
        <taxon>Eukaryota</taxon>
        <taxon>Fungi</taxon>
        <taxon>Fungi incertae sedis</taxon>
        <taxon>Blastocladiomycota</taxon>
        <taxon>Blastocladiomycetes</taxon>
        <taxon>Blastocladiales</taxon>
        <taxon>Catenariaceae</taxon>
        <taxon>Catenaria</taxon>
    </lineage>
</organism>
<reference evidence="1 2" key="1">
    <citation type="submission" date="2016-07" db="EMBL/GenBank/DDBJ databases">
        <title>Pervasive Adenine N6-methylation of Active Genes in Fungi.</title>
        <authorList>
            <consortium name="DOE Joint Genome Institute"/>
            <person name="Mondo S.J."/>
            <person name="Dannebaum R.O."/>
            <person name="Kuo R.C."/>
            <person name="Labutti K."/>
            <person name="Haridas S."/>
            <person name="Kuo A."/>
            <person name="Salamov A."/>
            <person name="Ahrendt S.R."/>
            <person name="Lipzen A."/>
            <person name="Sullivan W."/>
            <person name="Andreopoulos W.B."/>
            <person name="Clum A."/>
            <person name="Lindquist E."/>
            <person name="Daum C."/>
            <person name="Ramamoorthy G.K."/>
            <person name="Gryganskyi A."/>
            <person name="Culley D."/>
            <person name="Magnuson J.K."/>
            <person name="James T.Y."/>
            <person name="O'Malley M.A."/>
            <person name="Stajich J.E."/>
            <person name="Spatafora J.W."/>
            <person name="Visel A."/>
            <person name="Grigoriev I.V."/>
        </authorList>
    </citation>
    <scope>NUCLEOTIDE SEQUENCE [LARGE SCALE GENOMIC DNA]</scope>
    <source>
        <strain evidence="1 2">PL171</strain>
    </source>
</reference>
<dbReference type="AlphaFoldDB" id="A0A1Y2H824"/>
<dbReference type="Proteomes" id="UP000193411">
    <property type="component" value="Unassembled WGS sequence"/>
</dbReference>
<comment type="caution">
    <text evidence="1">The sequence shown here is derived from an EMBL/GenBank/DDBJ whole genome shotgun (WGS) entry which is preliminary data.</text>
</comment>
<accession>A0A1Y2H824</accession>
<sequence length="175" mass="19054">MYMHRPTGQPFISFSLPDSTTTNFVGHLLVPVPAVGIHIEHQVAAAVGKCALPAELQAVLAQATRRHYVDRVRRPVEVLSAVSGEGVYFVVSREQASVRAAELVGRVIDGQGWRPTGVHVPPIVQVTVGEDGPWKRALIVVVRKKVLEWLLLGLGYAKPGEEAHACVADPLVVWY</sequence>
<proteinExistence type="predicted"/>
<evidence type="ECO:0000313" key="1">
    <source>
        <dbReference type="EMBL" id="ORZ30709.1"/>
    </source>
</evidence>